<accession>A0A9N7YKH7</accession>
<dbReference type="EMBL" id="CADEAL010000974">
    <property type="protein sequence ID" value="CAB1427519.1"/>
    <property type="molecule type" value="Genomic_DNA"/>
</dbReference>
<organism evidence="2 3">
    <name type="scientific">Pleuronectes platessa</name>
    <name type="common">European plaice</name>
    <dbReference type="NCBI Taxonomy" id="8262"/>
    <lineage>
        <taxon>Eukaryota</taxon>
        <taxon>Metazoa</taxon>
        <taxon>Chordata</taxon>
        <taxon>Craniata</taxon>
        <taxon>Vertebrata</taxon>
        <taxon>Euteleostomi</taxon>
        <taxon>Actinopterygii</taxon>
        <taxon>Neopterygii</taxon>
        <taxon>Teleostei</taxon>
        <taxon>Neoteleostei</taxon>
        <taxon>Acanthomorphata</taxon>
        <taxon>Carangaria</taxon>
        <taxon>Pleuronectiformes</taxon>
        <taxon>Pleuronectoidei</taxon>
        <taxon>Pleuronectidae</taxon>
        <taxon>Pleuronectes</taxon>
    </lineage>
</organism>
<evidence type="ECO:0000256" key="1">
    <source>
        <dbReference type="SAM" id="MobiDB-lite"/>
    </source>
</evidence>
<name>A0A9N7YKH7_PLEPL</name>
<evidence type="ECO:0000313" key="2">
    <source>
        <dbReference type="EMBL" id="CAB1427519.1"/>
    </source>
</evidence>
<proteinExistence type="predicted"/>
<reference evidence="2" key="1">
    <citation type="submission" date="2020-03" db="EMBL/GenBank/DDBJ databases">
        <authorList>
            <person name="Weist P."/>
        </authorList>
    </citation>
    <scope>NUCLEOTIDE SEQUENCE</scope>
</reference>
<dbReference type="Proteomes" id="UP001153269">
    <property type="component" value="Unassembled WGS sequence"/>
</dbReference>
<feature type="region of interest" description="Disordered" evidence="1">
    <location>
        <begin position="209"/>
        <end position="232"/>
    </location>
</feature>
<keyword evidence="3" id="KW-1185">Reference proteome</keyword>
<protein>
    <submittedName>
        <fullName evidence="2">Uncharacterized protein</fullName>
    </submittedName>
</protein>
<sequence>MHTNPVLAFPLHAPLQGADVQWVGAACETASRAHFTLWHRAPTRTPGPYLLVSDLSGSPLLLSPQGEVAIATDSQTYGGERRRRAGLKGRGCRGEVEGGGVRVGGGGAEDGYRFWDDGALSFRLVLVFHLSVGQPCGSPPPPPTPPHLISRLCHMTRALSTLGQKRGSVWAQKLKGQLSTIGTSHQTIQFQRGTRGSCSQCDGWNGIRLSPGETEETDRDVAGLNEGADCDP</sequence>
<gene>
    <name evidence="2" type="ORF">PLEPLA_LOCUS15459</name>
</gene>
<dbReference type="AlphaFoldDB" id="A0A9N7YKH7"/>
<evidence type="ECO:0000313" key="3">
    <source>
        <dbReference type="Proteomes" id="UP001153269"/>
    </source>
</evidence>
<comment type="caution">
    <text evidence="2">The sequence shown here is derived from an EMBL/GenBank/DDBJ whole genome shotgun (WGS) entry which is preliminary data.</text>
</comment>